<dbReference type="PANTHER" id="PTHR45436:SF5">
    <property type="entry name" value="SENSOR HISTIDINE KINASE TRCS"/>
    <property type="match status" value="1"/>
</dbReference>
<dbReference type="InterPro" id="IPR003594">
    <property type="entry name" value="HATPase_dom"/>
</dbReference>
<dbReference type="PRINTS" id="PR00344">
    <property type="entry name" value="BCTRLSENSOR"/>
</dbReference>
<dbReference type="InterPro" id="IPR050428">
    <property type="entry name" value="TCS_sensor_his_kinase"/>
</dbReference>
<reference evidence="13" key="1">
    <citation type="submission" date="2017-08" db="EMBL/GenBank/DDBJ databases">
        <authorList>
            <person name="Varghese N."/>
            <person name="Submissions S."/>
        </authorList>
    </citation>
    <scope>NUCLEOTIDE SEQUENCE [LARGE SCALE GENOMIC DNA]</scope>
    <source>
        <strain evidence="13">JA234</strain>
    </source>
</reference>
<dbReference type="SMART" id="SM00387">
    <property type="entry name" value="HATPase_c"/>
    <property type="match status" value="1"/>
</dbReference>
<evidence type="ECO:0000256" key="1">
    <source>
        <dbReference type="ARBA" id="ARBA00000085"/>
    </source>
</evidence>
<organism evidence="12 13">
    <name type="scientific">Cereibacter ovatus</name>
    <dbReference type="NCBI Taxonomy" id="439529"/>
    <lineage>
        <taxon>Bacteria</taxon>
        <taxon>Pseudomonadati</taxon>
        <taxon>Pseudomonadota</taxon>
        <taxon>Alphaproteobacteria</taxon>
        <taxon>Rhodobacterales</taxon>
        <taxon>Paracoccaceae</taxon>
        <taxon>Cereibacter</taxon>
    </lineage>
</organism>
<dbReference type="InterPro" id="IPR036890">
    <property type="entry name" value="HATPase_C_sf"/>
</dbReference>
<evidence type="ECO:0000256" key="8">
    <source>
        <dbReference type="ARBA" id="ARBA00022989"/>
    </source>
</evidence>
<sequence length="470" mass="50040">MNRQSLRLRLGLFGGLAILGTLALSLIGLALLFDRHVERVAVADLEARSYSVAAMIELTGPETAGFRRAPVDPLYEQPFSGHYWQLELGPEVRRSRSLWDVTLPRIGPSLPSGSERVLDLAGPRDAPLLAFETWLTVGTGPSATEVRIVVATDRAALRAAREGFIRDLLPYSLVLGAVLSFAFWTQLTLGIRPLTAVSKRVSALRAGHIARMGGELPAEVMPLAREIDTLLTDRDEELMRARNRAADLAHGLKTPLQALLGDAAQLRDQGEAGLADSIDVIAASMQGLVDRELRRARIQSDRMLQTANLKTITEGVVNVLRRTPTGSALDWDLAIPADLTLRIDPDDLAEAMGAIAENAARHAVSRVTVRAAADQGQATISLSDDGPGAPADSMEKLMSRGFRLDEREGGEGFGLAIVAEIVAAAGGSVAFANGGPGLTVSLTLPRAAGIPAVEPQGDSFARQRASSNKA</sequence>
<evidence type="ECO:0000313" key="12">
    <source>
        <dbReference type="EMBL" id="SNX71573.1"/>
    </source>
</evidence>
<dbReference type="AlphaFoldDB" id="A0A285CX95"/>
<dbReference type="InterPro" id="IPR003661">
    <property type="entry name" value="HisK_dim/P_dom"/>
</dbReference>
<comment type="subcellular location">
    <subcellularLocation>
        <location evidence="2">Membrane</location>
    </subcellularLocation>
</comment>
<dbReference type="Proteomes" id="UP000219467">
    <property type="component" value="Unassembled WGS sequence"/>
</dbReference>
<keyword evidence="4" id="KW-0597">Phosphoprotein</keyword>
<dbReference type="EMBL" id="OAOQ01000010">
    <property type="protein sequence ID" value="SNX71573.1"/>
    <property type="molecule type" value="Genomic_DNA"/>
</dbReference>
<dbReference type="Gene3D" id="1.10.287.130">
    <property type="match status" value="1"/>
</dbReference>
<evidence type="ECO:0000313" key="13">
    <source>
        <dbReference type="Proteomes" id="UP000219467"/>
    </source>
</evidence>
<evidence type="ECO:0000256" key="6">
    <source>
        <dbReference type="ARBA" id="ARBA00022692"/>
    </source>
</evidence>
<dbReference type="Pfam" id="PF02518">
    <property type="entry name" value="HATPase_c"/>
    <property type="match status" value="1"/>
</dbReference>
<dbReference type="SUPFAM" id="SSF47384">
    <property type="entry name" value="Homodimeric domain of signal transducing histidine kinase"/>
    <property type="match status" value="1"/>
</dbReference>
<keyword evidence="5" id="KW-0808">Transferase</keyword>
<protein>
    <recommendedName>
        <fullName evidence="3">histidine kinase</fullName>
        <ecNumber evidence="3">2.7.13.3</ecNumber>
    </recommendedName>
</protein>
<keyword evidence="9 10" id="KW-0472">Membrane</keyword>
<keyword evidence="8 10" id="KW-1133">Transmembrane helix</keyword>
<proteinExistence type="predicted"/>
<evidence type="ECO:0000256" key="2">
    <source>
        <dbReference type="ARBA" id="ARBA00004370"/>
    </source>
</evidence>
<comment type="catalytic activity">
    <reaction evidence="1">
        <text>ATP + protein L-histidine = ADP + protein N-phospho-L-histidine.</text>
        <dbReference type="EC" id="2.7.13.3"/>
    </reaction>
</comment>
<keyword evidence="7 12" id="KW-0418">Kinase</keyword>
<dbReference type="GO" id="GO:0005886">
    <property type="term" value="C:plasma membrane"/>
    <property type="evidence" value="ECO:0007669"/>
    <property type="project" value="TreeGrafter"/>
</dbReference>
<accession>A0A285CX95</accession>
<dbReference type="InterPro" id="IPR005467">
    <property type="entry name" value="His_kinase_dom"/>
</dbReference>
<name>A0A285CX95_9RHOB</name>
<dbReference type="RefSeq" id="WP_097030826.1">
    <property type="nucleotide sequence ID" value="NZ_OAOQ01000010.1"/>
</dbReference>
<keyword evidence="13" id="KW-1185">Reference proteome</keyword>
<evidence type="ECO:0000256" key="7">
    <source>
        <dbReference type="ARBA" id="ARBA00022777"/>
    </source>
</evidence>
<evidence type="ECO:0000256" key="5">
    <source>
        <dbReference type="ARBA" id="ARBA00022679"/>
    </source>
</evidence>
<evidence type="ECO:0000259" key="11">
    <source>
        <dbReference type="PROSITE" id="PS50109"/>
    </source>
</evidence>
<evidence type="ECO:0000256" key="9">
    <source>
        <dbReference type="ARBA" id="ARBA00023136"/>
    </source>
</evidence>
<feature type="domain" description="Histidine kinase" evidence="11">
    <location>
        <begin position="247"/>
        <end position="448"/>
    </location>
</feature>
<dbReference type="InterPro" id="IPR036097">
    <property type="entry name" value="HisK_dim/P_sf"/>
</dbReference>
<keyword evidence="6 10" id="KW-0812">Transmembrane</keyword>
<dbReference type="SUPFAM" id="SSF55874">
    <property type="entry name" value="ATPase domain of HSP90 chaperone/DNA topoisomerase II/histidine kinase"/>
    <property type="match status" value="1"/>
</dbReference>
<dbReference type="CDD" id="cd00082">
    <property type="entry name" value="HisKA"/>
    <property type="match status" value="1"/>
</dbReference>
<evidence type="ECO:0000256" key="4">
    <source>
        <dbReference type="ARBA" id="ARBA00022553"/>
    </source>
</evidence>
<evidence type="ECO:0000256" key="10">
    <source>
        <dbReference type="SAM" id="Phobius"/>
    </source>
</evidence>
<dbReference type="PROSITE" id="PS50109">
    <property type="entry name" value="HIS_KIN"/>
    <property type="match status" value="1"/>
</dbReference>
<dbReference type="PANTHER" id="PTHR45436">
    <property type="entry name" value="SENSOR HISTIDINE KINASE YKOH"/>
    <property type="match status" value="1"/>
</dbReference>
<dbReference type="InterPro" id="IPR004358">
    <property type="entry name" value="Sig_transdc_His_kin-like_C"/>
</dbReference>
<dbReference type="EC" id="2.7.13.3" evidence="3"/>
<feature type="transmembrane region" description="Helical" evidence="10">
    <location>
        <begin position="168"/>
        <end position="187"/>
    </location>
</feature>
<dbReference type="OrthoDB" id="9804645at2"/>
<dbReference type="GO" id="GO:0000155">
    <property type="term" value="F:phosphorelay sensor kinase activity"/>
    <property type="evidence" value="ECO:0007669"/>
    <property type="project" value="InterPro"/>
</dbReference>
<dbReference type="Gene3D" id="3.30.565.10">
    <property type="entry name" value="Histidine kinase-like ATPase, C-terminal domain"/>
    <property type="match status" value="1"/>
</dbReference>
<feature type="transmembrane region" description="Helical" evidence="10">
    <location>
        <begin position="12"/>
        <end position="33"/>
    </location>
</feature>
<evidence type="ECO:0000256" key="3">
    <source>
        <dbReference type="ARBA" id="ARBA00012438"/>
    </source>
</evidence>
<gene>
    <name evidence="12" type="ORF">SAMN05878503_11036</name>
</gene>